<evidence type="ECO:0000259" key="10">
    <source>
        <dbReference type="PROSITE" id="PS50002"/>
    </source>
</evidence>
<evidence type="ECO:0000256" key="6">
    <source>
        <dbReference type="PIRNR" id="PIRNR027744"/>
    </source>
</evidence>
<dbReference type="InterPro" id="IPR014536">
    <property type="entry name" value="Snx9_fam"/>
</dbReference>
<dbReference type="PRINTS" id="PR00452">
    <property type="entry name" value="SH3DOMAIN"/>
</dbReference>
<dbReference type="InterPro" id="IPR036028">
    <property type="entry name" value="SH3-like_dom_sf"/>
</dbReference>
<dbReference type="InterPro" id="IPR019497">
    <property type="entry name" value="Sorting_nexin_WASP-bd-dom"/>
</dbReference>
<feature type="binding site" evidence="7">
    <location>
        <position position="294"/>
    </location>
    <ligand>
        <name>a 1,2-diacyl-sn-glycero-3-phospho-(1D-myo-inositol-4,5-bisphosphate)</name>
        <dbReference type="ChEBI" id="CHEBI:58456"/>
    </ligand>
</feature>
<evidence type="ECO:0000256" key="3">
    <source>
        <dbReference type="ARBA" id="ARBA00022443"/>
    </source>
</evidence>
<dbReference type="Gene3D" id="1.20.1270.60">
    <property type="entry name" value="Arfaptin homology (AH) domain/BAR domain"/>
    <property type="match status" value="1"/>
</dbReference>
<keyword evidence="5" id="KW-0968">Cytoplasmic vesicle</keyword>
<dbReference type="CDD" id="cd07626">
    <property type="entry name" value="BAR_SNX9_like"/>
    <property type="match status" value="1"/>
</dbReference>
<evidence type="ECO:0000256" key="7">
    <source>
        <dbReference type="PIRSR" id="PIRSR027744-1"/>
    </source>
</evidence>
<dbReference type="PROSITE" id="PS50195">
    <property type="entry name" value="PX"/>
    <property type="match status" value="1"/>
</dbReference>
<dbReference type="EMBL" id="OE002221">
    <property type="protein sequence ID" value="CAD7458348.1"/>
    <property type="molecule type" value="Genomic_DNA"/>
</dbReference>
<gene>
    <name evidence="12" type="ORF">TTEB3V08_LOCUS6331</name>
</gene>
<dbReference type="PANTHER" id="PTHR45827:SF1">
    <property type="entry name" value="SORTING NEXIN"/>
    <property type="match status" value="1"/>
</dbReference>
<dbReference type="GO" id="GO:0016197">
    <property type="term" value="P:endosomal transport"/>
    <property type="evidence" value="ECO:0007669"/>
    <property type="project" value="TreeGrafter"/>
</dbReference>
<feature type="domain" description="PX" evidence="11">
    <location>
        <begin position="218"/>
        <end position="327"/>
    </location>
</feature>
<dbReference type="InterPro" id="IPR001452">
    <property type="entry name" value="SH3_domain"/>
</dbReference>
<protein>
    <recommendedName>
        <fullName evidence="6">Sorting nexin</fullName>
    </recommendedName>
</protein>
<comment type="subcellular location">
    <subcellularLocation>
        <location evidence="1">Cytoplasmic vesicle membrane</location>
    </subcellularLocation>
</comment>
<dbReference type="GO" id="GO:0000278">
    <property type="term" value="P:mitotic cell cycle"/>
    <property type="evidence" value="ECO:0007669"/>
    <property type="project" value="InterPro"/>
</dbReference>
<evidence type="ECO:0000256" key="1">
    <source>
        <dbReference type="ARBA" id="ARBA00004156"/>
    </source>
</evidence>
<dbReference type="Pfam" id="PF10456">
    <property type="entry name" value="BAR_3_WASP_bdg"/>
    <property type="match status" value="1"/>
</dbReference>
<feature type="compositionally biased region" description="Polar residues" evidence="9">
    <location>
        <begin position="129"/>
        <end position="139"/>
    </location>
</feature>
<dbReference type="CDD" id="cd06862">
    <property type="entry name" value="PX_SNX9_18_like"/>
    <property type="match status" value="1"/>
</dbReference>
<evidence type="ECO:0000256" key="2">
    <source>
        <dbReference type="ARBA" id="ARBA00010883"/>
    </source>
</evidence>
<comment type="similarity">
    <text evidence="2 6">Belongs to the sorting nexin family.</text>
</comment>
<evidence type="ECO:0000256" key="4">
    <source>
        <dbReference type="ARBA" id="ARBA00023136"/>
    </source>
</evidence>
<evidence type="ECO:0000256" key="5">
    <source>
        <dbReference type="ARBA" id="ARBA00023329"/>
    </source>
</evidence>
<name>A0A7R9IHA6_9NEOP</name>
<evidence type="ECO:0000313" key="12">
    <source>
        <dbReference type="EMBL" id="CAD7458348.1"/>
    </source>
</evidence>
<feature type="binding site" evidence="7">
    <location>
        <position position="256"/>
    </location>
    <ligand>
        <name>a 1,2-diacyl-sn-glycero-3-phospho-(1D-myo-inositol-4,5-bisphosphate)</name>
        <dbReference type="ChEBI" id="CHEBI:58456"/>
    </ligand>
</feature>
<reference evidence="12" key="1">
    <citation type="submission" date="2020-11" db="EMBL/GenBank/DDBJ databases">
        <authorList>
            <person name="Tran Van P."/>
        </authorList>
    </citation>
    <scope>NUCLEOTIDE SEQUENCE</scope>
</reference>
<keyword evidence="4" id="KW-0472">Membrane</keyword>
<evidence type="ECO:0000259" key="11">
    <source>
        <dbReference type="PROSITE" id="PS50195"/>
    </source>
</evidence>
<dbReference type="InterPro" id="IPR027267">
    <property type="entry name" value="AH/BAR_dom_sf"/>
</dbReference>
<dbReference type="Pfam" id="PF14604">
    <property type="entry name" value="SH3_9"/>
    <property type="match status" value="1"/>
</dbReference>
<accession>A0A7R9IHA6</accession>
<dbReference type="InterPro" id="IPR036871">
    <property type="entry name" value="PX_dom_sf"/>
</dbReference>
<dbReference type="CDD" id="cd11763">
    <property type="entry name" value="SH3_SNX9_like"/>
    <property type="match status" value="1"/>
</dbReference>
<dbReference type="GO" id="GO:0015031">
    <property type="term" value="P:protein transport"/>
    <property type="evidence" value="ECO:0007669"/>
    <property type="project" value="InterPro"/>
</dbReference>
<dbReference type="AlphaFoldDB" id="A0A7R9IHA6"/>
<dbReference type="InterPro" id="IPR001683">
    <property type="entry name" value="PX_dom"/>
</dbReference>
<dbReference type="Gene3D" id="3.30.1520.10">
    <property type="entry name" value="Phox-like domain"/>
    <property type="match status" value="1"/>
</dbReference>
<dbReference type="SUPFAM" id="SSF50044">
    <property type="entry name" value="SH3-domain"/>
    <property type="match status" value="1"/>
</dbReference>
<evidence type="ECO:0000256" key="9">
    <source>
        <dbReference type="SAM" id="MobiDB-lite"/>
    </source>
</evidence>
<organism evidence="12">
    <name type="scientific">Timema tahoe</name>
    <dbReference type="NCBI Taxonomy" id="61484"/>
    <lineage>
        <taxon>Eukaryota</taxon>
        <taxon>Metazoa</taxon>
        <taxon>Ecdysozoa</taxon>
        <taxon>Arthropoda</taxon>
        <taxon>Hexapoda</taxon>
        <taxon>Insecta</taxon>
        <taxon>Pterygota</taxon>
        <taxon>Neoptera</taxon>
        <taxon>Polyneoptera</taxon>
        <taxon>Phasmatodea</taxon>
        <taxon>Timematodea</taxon>
        <taxon>Timematoidea</taxon>
        <taxon>Timematidae</taxon>
        <taxon>Timema</taxon>
    </lineage>
</organism>
<dbReference type="SMART" id="SM00312">
    <property type="entry name" value="PX"/>
    <property type="match status" value="1"/>
</dbReference>
<dbReference type="PROSITE" id="PS50002">
    <property type="entry name" value="SH3"/>
    <property type="match status" value="1"/>
</dbReference>
<dbReference type="Pfam" id="PF00787">
    <property type="entry name" value="PX"/>
    <property type="match status" value="1"/>
</dbReference>
<dbReference type="GO" id="GO:0006897">
    <property type="term" value="P:endocytosis"/>
    <property type="evidence" value="ECO:0007669"/>
    <property type="project" value="TreeGrafter"/>
</dbReference>
<dbReference type="GO" id="GO:0097320">
    <property type="term" value="P:plasma membrane tubulation"/>
    <property type="evidence" value="ECO:0007669"/>
    <property type="project" value="TreeGrafter"/>
</dbReference>
<keyword evidence="3 8" id="KW-0728">SH3 domain</keyword>
<feature type="compositionally biased region" description="Acidic residues" evidence="9">
    <location>
        <begin position="113"/>
        <end position="124"/>
    </location>
</feature>
<dbReference type="GO" id="GO:0030659">
    <property type="term" value="C:cytoplasmic vesicle membrane"/>
    <property type="evidence" value="ECO:0007669"/>
    <property type="project" value="UniProtKB-SubCell"/>
</dbReference>
<feature type="binding site" evidence="7">
    <location>
        <position position="254"/>
    </location>
    <ligand>
        <name>a 1,2-diacyl-sn-glycero-3-phospho-(1D-myo-inositol-4,5-bisphosphate)</name>
        <dbReference type="ChEBI" id="CHEBI:58456"/>
    </ligand>
</feature>
<evidence type="ECO:0000256" key="8">
    <source>
        <dbReference type="PROSITE-ProRule" id="PRU00192"/>
    </source>
</evidence>
<dbReference type="PANTHER" id="PTHR45827">
    <property type="entry name" value="SORTING NEXIN"/>
    <property type="match status" value="1"/>
</dbReference>
<dbReference type="GO" id="GO:0005886">
    <property type="term" value="C:plasma membrane"/>
    <property type="evidence" value="ECO:0007669"/>
    <property type="project" value="TreeGrafter"/>
</dbReference>
<feature type="domain" description="SH3" evidence="10">
    <location>
        <begin position="1"/>
        <end position="61"/>
    </location>
</feature>
<feature type="region of interest" description="Disordered" evidence="9">
    <location>
        <begin position="84"/>
        <end position="139"/>
    </location>
</feature>
<dbReference type="SUPFAM" id="SSF64268">
    <property type="entry name" value="PX domain"/>
    <property type="match status" value="1"/>
</dbReference>
<sequence length="599" mass="67749">MSRVRALYDFNGESGTAELTITAGDILTVTRQDVGEGWWEGVNSLGQTGLFPAAYVEELESSQPPAMPPPPFPVAFTGTSAVTSPIQEWGTDPDPWENQTSQHQTSQQQASEDYWDDEWDDDSEGGSAPHSNSQGNSTNYALDSATISSSGDIYSLGKFDGGKGTVGRKSFNRFTAFVKSGGENYILGTLKANVTDADKIYIQETDQGIVWSSILEPYSCIVASPKKESKLKGLKSFIAYQITPTFNNIQVSRRYKHFDWLHERLEEKFSLIPIPPLPDKQISGRYEENFIEHRRVQLQNFVNSVCRHPVLSQSEVWQHFMTCTDEKRWKAGKRKAEKDELVGANFFTVIQVPEKPLDIFFIEQETDNCFKFVHDMDGAVKNLMATGVDQTKKHQGPYKREYQKIGQAFSMLGHSLDIKSSGSEQSFLAEAIKKTGDTYNQIGKLFEDQPKYDWEPLGDTLHLYKGILASFPDILTVHKGALQKRKECEKLSSDHKMEQSQLVEVNRRTDTVSYALLAEINHFHSERNLDFKVAMQNYLDGQILFYEKIFQGMINDIGNVFRLRFDNAKKCADIMGEEIKVPRTSGVYRANLNFDTTDP</sequence>
<feature type="compositionally biased region" description="Low complexity" evidence="9">
    <location>
        <begin position="99"/>
        <end position="112"/>
    </location>
</feature>
<dbReference type="Gene3D" id="2.30.30.40">
    <property type="entry name" value="SH3 Domains"/>
    <property type="match status" value="1"/>
</dbReference>
<proteinExistence type="inferred from homology"/>
<dbReference type="PIRSF" id="PIRSF027744">
    <property type="entry name" value="Snx9"/>
    <property type="match status" value="1"/>
</dbReference>
<dbReference type="SMART" id="SM00326">
    <property type="entry name" value="SH3"/>
    <property type="match status" value="1"/>
</dbReference>
<dbReference type="FunFam" id="3.30.1520.10:FF:000004">
    <property type="entry name" value="Sorting nexin"/>
    <property type="match status" value="1"/>
</dbReference>
<dbReference type="GO" id="GO:0035091">
    <property type="term" value="F:phosphatidylinositol binding"/>
    <property type="evidence" value="ECO:0007669"/>
    <property type="project" value="InterPro"/>
</dbReference>